<evidence type="ECO:0000313" key="2">
    <source>
        <dbReference type="EMBL" id="CAB9521759.1"/>
    </source>
</evidence>
<keyword evidence="3" id="KW-1185">Reference proteome</keyword>
<gene>
    <name evidence="2" type="ORF">SEMRO_1229_G254471.1</name>
</gene>
<comment type="caution">
    <text evidence="2">The sequence shown here is derived from an EMBL/GenBank/DDBJ whole genome shotgun (WGS) entry which is preliminary data.</text>
</comment>
<feature type="compositionally biased region" description="Basic residues" evidence="1">
    <location>
        <begin position="263"/>
        <end position="274"/>
    </location>
</feature>
<dbReference type="Proteomes" id="UP001153069">
    <property type="component" value="Unassembled WGS sequence"/>
</dbReference>
<dbReference type="EMBL" id="CAICTM010001227">
    <property type="protein sequence ID" value="CAB9521759.1"/>
    <property type="molecule type" value="Genomic_DNA"/>
</dbReference>
<reference evidence="2" key="1">
    <citation type="submission" date="2020-06" db="EMBL/GenBank/DDBJ databases">
        <authorList>
            <consortium name="Plant Systems Biology data submission"/>
        </authorList>
    </citation>
    <scope>NUCLEOTIDE SEQUENCE</scope>
    <source>
        <strain evidence="2">D6</strain>
    </source>
</reference>
<accession>A0A9N8EMI1</accession>
<organism evidence="2 3">
    <name type="scientific">Seminavis robusta</name>
    <dbReference type="NCBI Taxonomy" id="568900"/>
    <lineage>
        <taxon>Eukaryota</taxon>
        <taxon>Sar</taxon>
        <taxon>Stramenopiles</taxon>
        <taxon>Ochrophyta</taxon>
        <taxon>Bacillariophyta</taxon>
        <taxon>Bacillariophyceae</taxon>
        <taxon>Bacillariophycidae</taxon>
        <taxon>Naviculales</taxon>
        <taxon>Naviculaceae</taxon>
        <taxon>Seminavis</taxon>
    </lineage>
</organism>
<name>A0A9N8EMI1_9STRA</name>
<proteinExistence type="predicted"/>
<evidence type="ECO:0000256" key="1">
    <source>
        <dbReference type="SAM" id="MobiDB-lite"/>
    </source>
</evidence>
<sequence>MEATRGQAFKKAKEESKFRSMVFKIQITSTGSRTSTVDYLVHLVPPTGMSTNSRLPWLELILFVAADPSRLLQLASRCPPRLYPLDCCSSIIGSCYLNMPYYDSYDADITMTMCHDCDDQFYLTDDGEWNVCGECEGTLCSTCANRFCCSVCDVDGYPREGYCLTQAAASCKSCLAYCEDCHEVFHDCCKAEHLAKCNSKTRAQRAASAAAQRVTDTEKVLKVAEGHLKNWQQKVSRFTNELQAAREDKKKADRELAKENSKKLIHRKPQKLLV</sequence>
<protein>
    <submittedName>
        <fullName evidence="2">Uncharacterized protein</fullName>
    </submittedName>
</protein>
<evidence type="ECO:0000313" key="3">
    <source>
        <dbReference type="Proteomes" id="UP001153069"/>
    </source>
</evidence>
<dbReference type="AlphaFoldDB" id="A0A9N8EMI1"/>
<feature type="region of interest" description="Disordered" evidence="1">
    <location>
        <begin position="249"/>
        <end position="274"/>
    </location>
</feature>
<feature type="compositionally biased region" description="Basic and acidic residues" evidence="1">
    <location>
        <begin position="249"/>
        <end position="262"/>
    </location>
</feature>